<comment type="subcellular location">
    <subcellularLocation>
        <location evidence="6">Cell membrane</location>
        <topology evidence="6">Peripheral membrane protein</topology>
        <orientation evidence="6">Cytoplasmic side</orientation>
    </subcellularLocation>
</comment>
<evidence type="ECO:0000259" key="8">
    <source>
        <dbReference type="Pfam" id="PF00346"/>
    </source>
</evidence>
<keyword evidence="5 6" id="KW-0520">NAD</keyword>
<feature type="domain" description="NADH-quinone oxidoreductase subunit D" evidence="8">
    <location>
        <begin position="137"/>
        <end position="313"/>
    </location>
</feature>
<evidence type="ECO:0000256" key="7">
    <source>
        <dbReference type="RuleBase" id="RU003685"/>
    </source>
</evidence>
<evidence type="ECO:0000256" key="3">
    <source>
        <dbReference type="ARBA" id="ARBA00022719"/>
    </source>
</evidence>
<dbReference type="AlphaFoldDB" id="A0A077M9W3"/>
<feature type="domain" description="NADH-quinone oxidoreductase subunit D" evidence="8">
    <location>
        <begin position="315"/>
        <end position="389"/>
    </location>
</feature>
<protein>
    <recommendedName>
        <fullName evidence="6">NADH-quinone oxidoreductase subunit D</fullName>
        <ecNumber evidence="6">7.1.1.-</ecNumber>
    </recommendedName>
    <alternativeName>
        <fullName evidence="6">NADH dehydrogenase I subunit D</fullName>
    </alternativeName>
    <alternativeName>
        <fullName evidence="6">NDH-1 subunit D</fullName>
    </alternativeName>
</protein>
<dbReference type="InterPro" id="IPR022885">
    <property type="entry name" value="NDH1_su_D/H"/>
</dbReference>
<dbReference type="STRING" id="1193518.BN13_600015"/>
<dbReference type="GO" id="GO:0048038">
    <property type="term" value="F:quinone binding"/>
    <property type="evidence" value="ECO:0007669"/>
    <property type="project" value="UniProtKB-KW"/>
</dbReference>
<proteinExistence type="inferred from homology"/>
<dbReference type="GO" id="GO:0050136">
    <property type="term" value="F:NADH dehydrogenase (quinone) (non-electrogenic) activity"/>
    <property type="evidence" value="ECO:0007669"/>
    <property type="project" value="UniProtKB-UniRule"/>
</dbReference>
<dbReference type="EMBL" id="CAJC01000173">
    <property type="protein sequence ID" value="CCI54156.1"/>
    <property type="molecule type" value="Genomic_DNA"/>
</dbReference>
<reference evidence="9 10" key="1">
    <citation type="journal article" date="2013" name="ISME J.">
        <title>A metabolic model for members of the genus Tetrasphaera involved in enhanced biological phosphorus removal.</title>
        <authorList>
            <person name="Kristiansen R."/>
            <person name="Nguyen H.T.T."/>
            <person name="Saunders A.M."/>
            <person name="Nielsen J.L."/>
            <person name="Wimmer R."/>
            <person name="Le V.Q."/>
            <person name="McIlroy S.J."/>
            <person name="Petrovski S."/>
            <person name="Seviour R.J."/>
            <person name="Calteau A."/>
            <person name="Nielsen K.L."/>
            <person name="Nielsen P.H."/>
        </authorList>
    </citation>
    <scope>NUCLEOTIDE SEQUENCE [LARGE SCALE GENOMIC DNA]</scope>
    <source>
        <strain evidence="9 10">Ben 74</strain>
    </source>
</reference>
<dbReference type="SUPFAM" id="SSF56762">
    <property type="entry name" value="HydB/Nqo4-like"/>
    <property type="match status" value="1"/>
</dbReference>
<keyword evidence="6" id="KW-1003">Cell membrane</keyword>
<keyword evidence="2 6" id="KW-0813">Transport</keyword>
<dbReference type="InterPro" id="IPR029014">
    <property type="entry name" value="NiFe-Hase_large"/>
</dbReference>
<comment type="function">
    <text evidence="6">NDH-1 shuttles electrons from NADH, via FMN and iron-sulfur (Fe-S) centers, to quinones in the respiratory chain. The immediate electron acceptor for the enzyme in this species is believed to be a menaquinone. Couples the redox reaction to proton translocation (for every two electrons transferred, four hydrogen ions are translocated across the cytoplasmic membrane), and thus conserves the redox energy in a proton gradient.</text>
</comment>
<dbReference type="NCBIfam" id="NF004739">
    <property type="entry name" value="PRK06075.1"/>
    <property type="match status" value="1"/>
</dbReference>
<dbReference type="PROSITE" id="PS00535">
    <property type="entry name" value="COMPLEX1_49K"/>
    <property type="match status" value="1"/>
</dbReference>
<evidence type="ECO:0000256" key="1">
    <source>
        <dbReference type="ARBA" id="ARBA00005769"/>
    </source>
</evidence>
<comment type="caution">
    <text evidence="9">The sequence shown here is derived from an EMBL/GenBank/DDBJ whole genome shotgun (WGS) entry which is preliminary data.</text>
</comment>
<dbReference type="HAMAP" id="MF_01358">
    <property type="entry name" value="NDH1_NuoD"/>
    <property type="match status" value="1"/>
</dbReference>
<dbReference type="GO" id="GO:0051287">
    <property type="term" value="F:NAD binding"/>
    <property type="evidence" value="ECO:0007669"/>
    <property type="project" value="InterPro"/>
</dbReference>
<comment type="subunit">
    <text evidence="6">NDH-1 is composed of 14 different subunits. Subunits NuoB, C, D, E, F, and G constitute the peripheral sector of the complex.</text>
</comment>
<sequence length="389" mass="42545">MTSTPPRELSVGVGAGGLATADMVLNIGPQHPATHGVLRLQIVVDGERIVRAEPIIGYMHRGAEKLFEVRDYRQIIVLANRHDWLSAFANELGVVLGVESMLGIEVPTRAVWARTLLAELNRVLNHLMFLGSYPLELGAITPVFYAFREREEIQAVMEEASGGRMHYMFNRVGGLKEDLPLGWLDRVETAIGSVRRRLPELESLLVGNEILIARTRGVGVLTPETILSYGVSGPIARATGVDVDLRRDAPYLAYGELFAPGGPGRVVTRSAGDCLSRLEVLLEQVHVSLDLAQACLERLRTLPAGPVNVKLPKVLKVPEGDLYTATENPLGFNGYYLVSRGDKTPHRLKLRSASFNNVAVLREMLPGQLVADMVAILGSMFFVVGDVDK</sequence>
<dbReference type="InterPro" id="IPR001135">
    <property type="entry name" value="NADH_Q_OxRdtase_suD"/>
</dbReference>
<dbReference type="Gene3D" id="1.10.645.10">
    <property type="entry name" value="Cytochrome-c3 Hydrogenase, chain B"/>
    <property type="match status" value="1"/>
</dbReference>
<evidence type="ECO:0000256" key="5">
    <source>
        <dbReference type="ARBA" id="ARBA00023027"/>
    </source>
</evidence>
<evidence type="ECO:0000256" key="2">
    <source>
        <dbReference type="ARBA" id="ARBA00022448"/>
    </source>
</evidence>
<comment type="catalytic activity">
    <reaction evidence="6">
        <text>a quinone + NADH + 5 H(+)(in) = a quinol + NAD(+) + 4 H(+)(out)</text>
        <dbReference type="Rhea" id="RHEA:57888"/>
        <dbReference type="ChEBI" id="CHEBI:15378"/>
        <dbReference type="ChEBI" id="CHEBI:24646"/>
        <dbReference type="ChEBI" id="CHEBI:57540"/>
        <dbReference type="ChEBI" id="CHEBI:57945"/>
        <dbReference type="ChEBI" id="CHEBI:132124"/>
    </reaction>
</comment>
<evidence type="ECO:0000256" key="4">
    <source>
        <dbReference type="ARBA" id="ARBA00022967"/>
    </source>
</evidence>
<name>A0A077M9W3_9MICO</name>
<accession>A0A077M9W3</accession>
<dbReference type="Pfam" id="PF00346">
    <property type="entry name" value="Complex1_49kDa"/>
    <property type="match status" value="2"/>
</dbReference>
<evidence type="ECO:0000313" key="10">
    <source>
        <dbReference type="Proteomes" id="UP000035720"/>
    </source>
</evidence>
<dbReference type="PANTHER" id="PTHR11993">
    <property type="entry name" value="NADH-UBIQUINONE OXIDOREDUCTASE 49 KDA SUBUNIT"/>
    <property type="match status" value="1"/>
</dbReference>
<organism evidence="9 10">
    <name type="scientific">Nostocoides jenkinsii Ben 74</name>
    <dbReference type="NCBI Taxonomy" id="1193518"/>
    <lineage>
        <taxon>Bacteria</taxon>
        <taxon>Bacillati</taxon>
        <taxon>Actinomycetota</taxon>
        <taxon>Actinomycetes</taxon>
        <taxon>Micrococcales</taxon>
        <taxon>Intrasporangiaceae</taxon>
        <taxon>Nostocoides</taxon>
    </lineage>
</organism>
<keyword evidence="9" id="KW-0560">Oxidoreductase</keyword>
<keyword evidence="3 6" id="KW-0874">Quinone</keyword>
<dbReference type="InterPro" id="IPR014029">
    <property type="entry name" value="NADH_UbQ_OxRdtase_49kDa_CS"/>
</dbReference>
<evidence type="ECO:0000313" key="9">
    <source>
        <dbReference type="EMBL" id="CCI54156.1"/>
    </source>
</evidence>
<dbReference type="PANTHER" id="PTHR11993:SF10">
    <property type="entry name" value="NADH DEHYDROGENASE [UBIQUINONE] IRON-SULFUR PROTEIN 2, MITOCHONDRIAL"/>
    <property type="match status" value="1"/>
</dbReference>
<gene>
    <name evidence="6 9" type="primary">nuoD</name>
    <name evidence="9" type="ORF">BN13_600015</name>
</gene>
<dbReference type="GO" id="GO:0005886">
    <property type="term" value="C:plasma membrane"/>
    <property type="evidence" value="ECO:0007669"/>
    <property type="project" value="UniProtKB-SubCell"/>
</dbReference>
<evidence type="ECO:0000256" key="6">
    <source>
        <dbReference type="HAMAP-Rule" id="MF_01358"/>
    </source>
</evidence>
<keyword evidence="6" id="KW-0472">Membrane</keyword>
<dbReference type="Proteomes" id="UP000035720">
    <property type="component" value="Unassembled WGS sequence"/>
</dbReference>
<comment type="similarity">
    <text evidence="1 6 7">Belongs to the complex I 49 kDa subunit family.</text>
</comment>
<dbReference type="EC" id="7.1.1.-" evidence="6"/>
<keyword evidence="4 6" id="KW-1278">Translocase</keyword>
<keyword evidence="10" id="KW-1185">Reference proteome</keyword>